<dbReference type="RefSeq" id="WP_274324594.1">
    <property type="nucleotide sequence ID" value="NZ_CP118158.1"/>
</dbReference>
<evidence type="ECO:0000313" key="2">
    <source>
        <dbReference type="Proteomes" id="UP001596432"/>
    </source>
</evidence>
<accession>A0ABD5XV12</accession>
<gene>
    <name evidence="1" type="ORF">ACFQMA_03965</name>
</gene>
<dbReference type="EMBL" id="JBHTAS010000001">
    <property type="protein sequence ID" value="MFC7138993.1"/>
    <property type="molecule type" value="Genomic_DNA"/>
</dbReference>
<proteinExistence type="predicted"/>
<keyword evidence="2" id="KW-1185">Reference proteome</keyword>
<dbReference type="AlphaFoldDB" id="A0ABD5XV12"/>
<evidence type="ECO:0000313" key="1">
    <source>
        <dbReference type="EMBL" id="MFC7138993.1"/>
    </source>
</evidence>
<reference evidence="1 2" key="1">
    <citation type="journal article" date="2019" name="Int. J. Syst. Evol. Microbiol.">
        <title>The Global Catalogue of Microorganisms (GCM) 10K type strain sequencing project: providing services to taxonomists for standard genome sequencing and annotation.</title>
        <authorList>
            <consortium name="The Broad Institute Genomics Platform"/>
            <consortium name="The Broad Institute Genome Sequencing Center for Infectious Disease"/>
            <person name="Wu L."/>
            <person name="Ma J."/>
        </authorList>
    </citation>
    <scope>NUCLEOTIDE SEQUENCE [LARGE SCALE GENOMIC DNA]</scope>
    <source>
        <strain evidence="1 2">XZYJT29</strain>
    </source>
</reference>
<dbReference type="Proteomes" id="UP001596432">
    <property type="component" value="Unassembled WGS sequence"/>
</dbReference>
<protein>
    <submittedName>
        <fullName evidence="1">Uncharacterized protein</fullName>
    </submittedName>
</protein>
<dbReference type="GeneID" id="78819240"/>
<organism evidence="1 2">
    <name type="scientific">Halosimplex aquaticum</name>
    <dbReference type="NCBI Taxonomy" id="3026162"/>
    <lineage>
        <taxon>Archaea</taxon>
        <taxon>Methanobacteriati</taxon>
        <taxon>Methanobacteriota</taxon>
        <taxon>Stenosarchaea group</taxon>
        <taxon>Halobacteria</taxon>
        <taxon>Halobacteriales</taxon>
        <taxon>Haloarculaceae</taxon>
        <taxon>Halosimplex</taxon>
    </lineage>
</organism>
<name>A0ABD5XV12_9EURY</name>
<comment type="caution">
    <text evidence="1">The sequence shown here is derived from an EMBL/GenBank/DDBJ whole genome shotgun (WGS) entry which is preliminary data.</text>
</comment>
<sequence length="56" mass="6196">MPQCSNCGERMSRNDETTKLTEYVCARCHRTEIVRKPAYRVTASATADSAAVADDD</sequence>